<sequence>MDSLQMQKAVRPRISYKIAVVHQSLVHFINNHSVYQPLLFPLDYLSWQSLQLLHITAHIGDITLMTSPGTRWQGLNSGGRFDGGSSGRRGGSGWSGGGGGGGAEGSRRTLCRNIQQGGRCRLSAGCTFSHDLSNSNSHESPLQPRERLADTPEQQHTREDYNSWKRLIKTPPKRNDIGTIELLWNSALTILNADDRDWKQMLPRNLDDKRIMAVNIFRHS</sequence>
<feature type="region of interest" description="Disordered" evidence="5">
    <location>
        <begin position="131"/>
        <end position="160"/>
    </location>
</feature>
<evidence type="ECO:0000256" key="1">
    <source>
        <dbReference type="ARBA" id="ARBA00022723"/>
    </source>
</evidence>
<feature type="domain" description="C3H1-type" evidence="6">
    <location>
        <begin position="105"/>
        <end position="133"/>
    </location>
</feature>
<dbReference type="InParanoid" id="A0A132B1B4"/>
<dbReference type="PROSITE" id="PS50103">
    <property type="entry name" value="ZF_C3H1"/>
    <property type="match status" value="1"/>
</dbReference>
<evidence type="ECO:0000313" key="7">
    <source>
        <dbReference type="EMBL" id="KUJ06168.1"/>
    </source>
</evidence>
<organism evidence="7 8">
    <name type="scientific">Mollisia scopiformis</name>
    <name type="common">Conifer needle endophyte fungus</name>
    <name type="synonym">Phialocephala scopiformis</name>
    <dbReference type="NCBI Taxonomy" id="149040"/>
    <lineage>
        <taxon>Eukaryota</taxon>
        <taxon>Fungi</taxon>
        <taxon>Dikarya</taxon>
        <taxon>Ascomycota</taxon>
        <taxon>Pezizomycotina</taxon>
        <taxon>Leotiomycetes</taxon>
        <taxon>Helotiales</taxon>
        <taxon>Mollisiaceae</taxon>
        <taxon>Mollisia</taxon>
    </lineage>
</organism>
<accession>A0A132B1B4</accession>
<feature type="compositionally biased region" description="Gly residues" evidence="5">
    <location>
        <begin position="76"/>
        <end position="104"/>
    </location>
</feature>
<keyword evidence="2 4" id="KW-0863">Zinc-finger</keyword>
<evidence type="ECO:0000256" key="4">
    <source>
        <dbReference type="PROSITE-ProRule" id="PRU00723"/>
    </source>
</evidence>
<reference evidence="7 8" key="1">
    <citation type="submission" date="2015-10" db="EMBL/GenBank/DDBJ databases">
        <title>Full genome of DAOMC 229536 Phialocephala scopiformis, a fungal endophyte of spruce producing the potent anti-insectan compound rugulosin.</title>
        <authorList>
            <consortium name="DOE Joint Genome Institute"/>
            <person name="Walker A.K."/>
            <person name="Frasz S.L."/>
            <person name="Seifert K.A."/>
            <person name="Miller J.D."/>
            <person name="Mondo S.J."/>
            <person name="Labutti K."/>
            <person name="Lipzen A."/>
            <person name="Dockter R."/>
            <person name="Kennedy M."/>
            <person name="Grigoriev I.V."/>
            <person name="Spatafora J.W."/>
        </authorList>
    </citation>
    <scope>NUCLEOTIDE SEQUENCE [LARGE SCALE GENOMIC DNA]</scope>
    <source>
        <strain evidence="7 8">CBS 120377</strain>
    </source>
</reference>
<keyword evidence="8" id="KW-1185">Reference proteome</keyword>
<evidence type="ECO:0000256" key="3">
    <source>
        <dbReference type="ARBA" id="ARBA00022833"/>
    </source>
</evidence>
<dbReference type="GeneID" id="28830744"/>
<dbReference type="OrthoDB" id="2423195at2759"/>
<keyword evidence="3 4" id="KW-0862">Zinc</keyword>
<dbReference type="GO" id="GO:0008270">
    <property type="term" value="F:zinc ion binding"/>
    <property type="evidence" value="ECO:0007669"/>
    <property type="project" value="UniProtKB-KW"/>
</dbReference>
<feature type="compositionally biased region" description="Basic and acidic residues" evidence="5">
    <location>
        <begin position="144"/>
        <end position="160"/>
    </location>
</feature>
<dbReference type="Gene3D" id="6.10.250.3160">
    <property type="match status" value="1"/>
</dbReference>
<feature type="compositionally biased region" description="Polar residues" evidence="5">
    <location>
        <begin position="131"/>
        <end position="140"/>
    </location>
</feature>
<dbReference type="AlphaFoldDB" id="A0A132B1B4"/>
<evidence type="ECO:0000256" key="2">
    <source>
        <dbReference type="ARBA" id="ARBA00022771"/>
    </source>
</evidence>
<evidence type="ECO:0000313" key="8">
    <source>
        <dbReference type="Proteomes" id="UP000070700"/>
    </source>
</evidence>
<proteinExistence type="predicted"/>
<dbReference type="InterPro" id="IPR000571">
    <property type="entry name" value="Znf_CCCH"/>
</dbReference>
<dbReference type="Proteomes" id="UP000070700">
    <property type="component" value="Unassembled WGS sequence"/>
</dbReference>
<feature type="zinc finger region" description="C3H1-type" evidence="4">
    <location>
        <begin position="105"/>
        <end position="133"/>
    </location>
</feature>
<name>A0A132B1B4_MOLSC</name>
<dbReference type="KEGG" id="psco:LY89DRAFT_744072"/>
<gene>
    <name evidence="7" type="ORF">LY89DRAFT_744072</name>
</gene>
<protein>
    <recommendedName>
        <fullName evidence="6">C3H1-type domain-containing protein</fullName>
    </recommendedName>
</protein>
<keyword evidence="1 4" id="KW-0479">Metal-binding</keyword>
<dbReference type="RefSeq" id="XP_018060523.1">
    <property type="nucleotide sequence ID" value="XM_018221018.1"/>
</dbReference>
<feature type="region of interest" description="Disordered" evidence="5">
    <location>
        <begin position="75"/>
        <end position="107"/>
    </location>
</feature>
<dbReference type="SUPFAM" id="SSF90229">
    <property type="entry name" value="CCCH zinc finger"/>
    <property type="match status" value="1"/>
</dbReference>
<evidence type="ECO:0000256" key="5">
    <source>
        <dbReference type="SAM" id="MobiDB-lite"/>
    </source>
</evidence>
<evidence type="ECO:0000259" key="6">
    <source>
        <dbReference type="PROSITE" id="PS50103"/>
    </source>
</evidence>
<dbReference type="InterPro" id="IPR036855">
    <property type="entry name" value="Znf_CCCH_sf"/>
</dbReference>
<dbReference type="EMBL" id="KQ947454">
    <property type="protein sequence ID" value="KUJ06168.1"/>
    <property type="molecule type" value="Genomic_DNA"/>
</dbReference>